<name>V8QNH5_9BURK</name>
<comment type="caution">
    <text evidence="1">The sequence shown here is derived from an EMBL/GenBank/DDBJ whole genome shotgun (WGS) entry which is preliminary data.</text>
</comment>
<keyword evidence="2" id="KW-1185">Reference proteome</keyword>
<dbReference type="HOGENOM" id="CLU_2535105_0_0_4"/>
<dbReference type="eggNOG" id="COG4691">
    <property type="taxonomic scope" value="Bacteria"/>
</dbReference>
<proteinExistence type="predicted"/>
<dbReference type="STRING" id="1424334.W822_18260"/>
<dbReference type="Proteomes" id="UP000018733">
    <property type="component" value="Unassembled WGS sequence"/>
</dbReference>
<evidence type="ECO:0000313" key="1">
    <source>
        <dbReference type="EMBL" id="ETF01207.1"/>
    </source>
</evidence>
<organism evidence="1 2">
    <name type="scientific">Advenella kashmirensis W13003</name>
    <dbReference type="NCBI Taxonomy" id="1424334"/>
    <lineage>
        <taxon>Bacteria</taxon>
        <taxon>Pseudomonadati</taxon>
        <taxon>Pseudomonadota</taxon>
        <taxon>Betaproteobacteria</taxon>
        <taxon>Burkholderiales</taxon>
        <taxon>Alcaligenaceae</taxon>
    </lineage>
</organism>
<reference evidence="1 2" key="1">
    <citation type="journal article" date="2014" name="Genome Announc.">
        <title>Draft Genome Sequence of Advenella kashmirensis Strain W13003, a Polycyclic Aromatic Hydrocarbon-Degrading Bacterium.</title>
        <authorList>
            <person name="Wang X."/>
            <person name="Jin D."/>
            <person name="Zhou L."/>
            <person name="Wu L."/>
            <person name="An W."/>
            <person name="Zhao L."/>
        </authorList>
    </citation>
    <scope>NUCLEOTIDE SEQUENCE [LARGE SCALE GENOMIC DNA]</scope>
    <source>
        <strain evidence="1 2">W13003</strain>
    </source>
</reference>
<dbReference type="EMBL" id="AYXT01000012">
    <property type="protein sequence ID" value="ETF01207.1"/>
    <property type="molecule type" value="Genomic_DNA"/>
</dbReference>
<evidence type="ECO:0000313" key="2">
    <source>
        <dbReference type="Proteomes" id="UP000018733"/>
    </source>
</evidence>
<protein>
    <submittedName>
        <fullName evidence="1">Plasmid stability protein stbC</fullName>
    </submittedName>
</protein>
<dbReference type="AlphaFoldDB" id="V8QNH5"/>
<gene>
    <name evidence="1" type="ORF">W822_18260</name>
</gene>
<sequence length="83" mass="9143">MKPISMEVKMKKAILRNPAQPHQQIKFGSLLSSIAREAGGLTVEEAGLFDYIRDKTPGKPMKFEWHNQSATPRDITLSGSCGA</sequence>
<accession>V8QNH5</accession>